<name>A0AAE0MZ67_9PEZI</name>
<sequence>MCQSPCLGRGLFVRASPGVCLCASNVDARKCGVLQVIWVGQQFWKHLTRCPRNAIPGSPASLGRGLTRARGPSPANNPQNDPKFWQSTRAEPAFRAACIRIPTLNLAPMTSPLPTSPVTARWASPDEVTDPLQCANRFIL</sequence>
<evidence type="ECO:0000256" key="1">
    <source>
        <dbReference type="SAM" id="MobiDB-lite"/>
    </source>
</evidence>
<evidence type="ECO:0000313" key="3">
    <source>
        <dbReference type="Proteomes" id="UP001287356"/>
    </source>
</evidence>
<reference evidence="2" key="2">
    <citation type="submission" date="2023-06" db="EMBL/GenBank/DDBJ databases">
        <authorList>
            <consortium name="Lawrence Berkeley National Laboratory"/>
            <person name="Haridas S."/>
            <person name="Hensen N."/>
            <person name="Bonometti L."/>
            <person name="Westerberg I."/>
            <person name="Brannstrom I.O."/>
            <person name="Guillou S."/>
            <person name="Cros-Aarteil S."/>
            <person name="Calhoun S."/>
            <person name="Kuo A."/>
            <person name="Mondo S."/>
            <person name="Pangilinan J."/>
            <person name="Riley R."/>
            <person name="Labutti K."/>
            <person name="Andreopoulos B."/>
            <person name="Lipzen A."/>
            <person name="Chen C."/>
            <person name="Yanf M."/>
            <person name="Daum C."/>
            <person name="Ng V."/>
            <person name="Clum A."/>
            <person name="Steindorff A."/>
            <person name="Ohm R."/>
            <person name="Martin F."/>
            <person name="Silar P."/>
            <person name="Natvig D."/>
            <person name="Lalanne C."/>
            <person name="Gautier V."/>
            <person name="Ament-Velasquez S.L."/>
            <person name="Kruys A."/>
            <person name="Hutchinson M.I."/>
            <person name="Powell A.J."/>
            <person name="Barry K."/>
            <person name="Miller A.N."/>
            <person name="Grigoriev I.V."/>
            <person name="Debuchy R."/>
            <person name="Gladieux P."/>
            <person name="Thoren M.H."/>
            <person name="Johannesson H."/>
        </authorList>
    </citation>
    <scope>NUCLEOTIDE SEQUENCE</scope>
    <source>
        <strain evidence="2">CBS 958.72</strain>
    </source>
</reference>
<protein>
    <submittedName>
        <fullName evidence="2">Uncharacterized protein</fullName>
    </submittedName>
</protein>
<comment type="caution">
    <text evidence="2">The sequence shown here is derived from an EMBL/GenBank/DDBJ whole genome shotgun (WGS) entry which is preliminary data.</text>
</comment>
<feature type="compositionally biased region" description="Polar residues" evidence="1">
    <location>
        <begin position="74"/>
        <end position="85"/>
    </location>
</feature>
<evidence type="ECO:0000313" key="2">
    <source>
        <dbReference type="EMBL" id="KAK3361748.1"/>
    </source>
</evidence>
<dbReference type="EMBL" id="JAULSN010000010">
    <property type="protein sequence ID" value="KAK3361748.1"/>
    <property type="molecule type" value="Genomic_DNA"/>
</dbReference>
<feature type="region of interest" description="Disordered" evidence="1">
    <location>
        <begin position="58"/>
        <end position="85"/>
    </location>
</feature>
<accession>A0AAE0MZ67</accession>
<keyword evidence="3" id="KW-1185">Reference proteome</keyword>
<reference evidence="2" key="1">
    <citation type="journal article" date="2023" name="Mol. Phylogenet. Evol.">
        <title>Genome-scale phylogeny and comparative genomics of the fungal order Sordariales.</title>
        <authorList>
            <person name="Hensen N."/>
            <person name="Bonometti L."/>
            <person name="Westerberg I."/>
            <person name="Brannstrom I.O."/>
            <person name="Guillou S."/>
            <person name="Cros-Aarteil S."/>
            <person name="Calhoun S."/>
            <person name="Haridas S."/>
            <person name="Kuo A."/>
            <person name="Mondo S."/>
            <person name="Pangilinan J."/>
            <person name="Riley R."/>
            <person name="LaButti K."/>
            <person name="Andreopoulos B."/>
            <person name="Lipzen A."/>
            <person name="Chen C."/>
            <person name="Yan M."/>
            <person name="Daum C."/>
            <person name="Ng V."/>
            <person name="Clum A."/>
            <person name="Steindorff A."/>
            <person name="Ohm R.A."/>
            <person name="Martin F."/>
            <person name="Silar P."/>
            <person name="Natvig D.O."/>
            <person name="Lalanne C."/>
            <person name="Gautier V."/>
            <person name="Ament-Velasquez S.L."/>
            <person name="Kruys A."/>
            <person name="Hutchinson M.I."/>
            <person name="Powell A.J."/>
            <person name="Barry K."/>
            <person name="Miller A.N."/>
            <person name="Grigoriev I.V."/>
            <person name="Debuchy R."/>
            <person name="Gladieux P."/>
            <person name="Hiltunen Thoren M."/>
            <person name="Johannesson H."/>
        </authorList>
    </citation>
    <scope>NUCLEOTIDE SEQUENCE</scope>
    <source>
        <strain evidence="2">CBS 958.72</strain>
    </source>
</reference>
<organism evidence="2 3">
    <name type="scientific">Lasiosphaeria ovina</name>
    <dbReference type="NCBI Taxonomy" id="92902"/>
    <lineage>
        <taxon>Eukaryota</taxon>
        <taxon>Fungi</taxon>
        <taxon>Dikarya</taxon>
        <taxon>Ascomycota</taxon>
        <taxon>Pezizomycotina</taxon>
        <taxon>Sordariomycetes</taxon>
        <taxon>Sordariomycetidae</taxon>
        <taxon>Sordariales</taxon>
        <taxon>Lasiosphaeriaceae</taxon>
        <taxon>Lasiosphaeria</taxon>
    </lineage>
</organism>
<proteinExistence type="predicted"/>
<gene>
    <name evidence="2" type="ORF">B0T24DRAFT_95266</name>
</gene>
<dbReference type="AlphaFoldDB" id="A0AAE0MZ67"/>
<dbReference type="Proteomes" id="UP001287356">
    <property type="component" value="Unassembled WGS sequence"/>
</dbReference>